<evidence type="ECO:0000313" key="4">
    <source>
        <dbReference type="EMBL" id="SMS02576.1"/>
    </source>
</evidence>
<dbReference type="EMBL" id="FXXI01000011">
    <property type="protein sequence ID" value="SMS02576.1"/>
    <property type="molecule type" value="Genomic_DNA"/>
</dbReference>
<dbReference type="Proteomes" id="UP001283366">
    <property type="component" value="Unassembled WGS sequence"/>
</dbReference>
<keyword evidence="6" id="KW-1185">Reference proteome</keyword>
<reference evidence="4 5" key="1">
    <citation type="submission" date="2017-05" db="EMBL/GenBank/DDBJ databases">
        <authorList>
            <person name="Song R."/>
            <person name="Chenine A.L."/>
            <person name="Ruprecht R.M."/>
        </authorList>
    </citation>
    <scope>NUCLEOTIDE SEQUENCE [LARGE SCALE GENOMIC DNA]</scope>
    <source>
        <strain evidence="4 5">CECT 7927</strain>
    </source>
</reference>
<evidence type="ECO:0000256" key="1">
    <source>
        <dbReference type="SAM" id="Phobius"/>
    </source>
</evidence>
<evidence type="ECO:0000313" key="3">
    <source>
        <dbReference type="EMBL" id="MDW6005214.1"/>
    </source>
</evidence>
<gene>
    <name evidence="3" type="ORF">SBX37_20315</name>
    <name evidence="4" type="ORF">VIM7927_03909</name>
</gene>
<dbReference type="RefSeq" id="WP_087482588.1">
    <property type="nucleotide sequence ID" value="NZ_AP024884.1"/>
</dbReference>
<dbReference type="OrthoDB" id="5902200at2"/>
<reference evidence="3 6" key="2">
    <citation type="submission" date="2023-11" db="EMBL/GenBank/DDBJ databases">
        <title>Plant-associative lifestyle of Vibrio porteresiae and its evolutionary dynamics.</title>
        <authorList>
            <person name="Rameshkumar N."/>
            <person name="Kirti K."/>
        </authorList>
    </citation>
    <scope>NUCLEOTIDE SEQUENCE [LARGE SCALE GENOMIC DNA]</scope>
    <source>
        <strain evidence="3 6">MSSRF38</strain>
    </source>
</reference>
<dbReference type="EMBL" id="JAWRCO010000002">
    <property type="protein sequence ID" value="MDW6005214.1"/>
    <property type="molecule type" value="Genomic_DNA"/>
</dbReference>
<sequence>MSASNNRIFSIVSEQEISRLDEMMKNFDLDVSISMSYIRRIQGLQFKHLERRFSGIQGNTLKRYMHQSYPSMRPLHIVAAYSWITMVPMTAFFTNLGKKKFYSGMNSNLVEALACIGRLPTETLDSFLAMICSMINKESRLEFLTFRSKLESEYGKMDDHSHLFPPDILDLDVFAIDYYRSVAIAVKKFREENNLSIATMSRVLGLSKHSYSALENPNKTTHFPVSIGFRVMQGFQLNTHVNFTSEMKYFPEFHKLRQVQHIQHVRERLTVEALRRLGESERESMVKILIILLDTYK</sequence>
<dbReference type="PROSITE" id="PS50943">
    <property type="entry name" value="HTH_CROC1"/>
    <property type="match status" value="1"/>
</dbReference>
<organism evidence="4 5">
    <name type="scientific">Vibrio mangrovi</name>
    <dbReference type="NCBI Taxonomy" id="474394"/>
    <lineage>
        <taxon>Bacteria</taxon>
        <taxon>Pseudomonadati</taxon>
        <taxon>Pseudomonadota</taxon>
        <taxon>Gammaproteobacteria</taxon>
        <taxon>Vibrionales</taxon>
        <taxon>Vibrionaceae</taxon>
        <taxon>Vibrio</taxon>
    </lineage>
</organism>
<evidence type="ECO:0000259" key="2">
    <source>
        <dbReference type="PROSITE" id="PS50943"/>
    </source>
</evidence>
<keyword evidence="1" id="KW-0472">Membrane</keyword>
<protein>
    <submittedName>
        <fullName evidence="3">Helix-turn-helix transcriptional regulator</fullName>
    </submittedName>
</protein>
<evidence type="ECO:0000313" key="5">
    <source>
        <dbReference type="Proteomes" id="UP000196125"/>
    </source>
</evidence>
<dbReference type="AlphaFoldDB" id="A0A1Y6IY73"/>
<dbReference type="Proteomes" id="UP000196125">
    <property type="component" value="Unassembled WGS sequence"/>
</dbReference>
<dbReference type="InterPro" id="IPR001387">
    <property type="entry name" value="Cro/C1-type_HTH"/>
</dbReference>
<keyword evidence="1" id="KW-0812">Transmembrane</keyword>
<keyword evidence="1" id="KW-1133">Transmembrane helix</keyword>
<feature type="domain" description="HTH cro/C1-type" evidence="2">
    <location>
        <begin position="186"/>
        <end position="216"/>
    </location>
</feature>
<name>A0A1Y6IY73_9VIBR</name>
<feature type="transmembrane region" description="Helical" evidence="1">
    <location>
        <begin position="75"/>
        <end position="96"/>
    </location>
</feature>
<proteinExistence type="predicted"/>
<evidence type="ECO:0000313" key="6">
    <source>
        <dbReference type="Proteomes" id="UP001283366"/>
    </source>
</evidence>
<accession>A0A1Y6IY73</accession>